<dbReference type="Gene3D" id="3.90.1530.30">
    <property type="match status" value="1"/>
</dbReference>
<name>A0A9D8PMW4_9DELT</name>
<dbReference type="PANTHER" id="PTHR33375:SF1">
    <property type="entry name" value="CHROMOSOME-PARTITIONING PROTEIN PARB-RELATED"/>
    <property type="match status" value="1"/>
</dbReference>
<evidence type="ECO:0000259" key="4">
    <source>
        <dbReference type="SMART" id="SM00470"/>
    </source>
</evidence>
<dbReference type="InterPro" id="IPR003115">
    <property type="entry name" value="ParB_N"/>
</dbReference>
<dbReference type="SMART" id="SM00470">
    <property type="entry name" value="ParB"/>
    <property type="match status" value="1"/>
</dbReference>
<dbReference type="InterPro" id="IPR050336">
    <property type="entry name" value="Chromosome_partition/occlusion"/>
</dbReference>
<evidence type="ECO:0000313" key="5">
    <source>
        <dbReference type="EMBL" id="MBN1573541.1"/>
    </source>
</evidence>
<proteinExistence type="inferred from homology"/>
<reference evidence="5" key="2">
    <citation type="submission" date="2021-01" db="EMBL/GenBank/DDBJ databases">
        <authorList>
            <person name="Hahn C.R."/>
            <person name="Youssef N.H."/>
            <person name="Elshahed M."/>
        </authorList>
    </citation>
    <scope>NUCLEOTIDE SEQUENCE</scope>
    <source>
        <strain evidence="5">Zod_Metabat.24</strain>
    </source>
</reference>
<dbReference type="FunFam" id="1.10.10.2830:FF:000001">
    <property type="entry name" value="Chromosome partitioning protein ParB"/>
    <property type="match status" value="1"/>
</dbReference>
<keyword evidence="2" id="KW-0159">Chromosome partition</keyword>
<dbReference type="Pfam" id="PF02195">
    <property type="entry name" value="ParB_N"/>
    <property type="match status" value="1"/>
</dbReference>
<dbReference type="AlphaFoldDB" id="A0A9D8PMW4"/>
<organism evidence="5 6">
    <name type="scientific">Candidatus Zymogenus saltonus</name>
    <dbReference type="NCBI Taxonomy" id="2844893"/>
    <lineage>
        <taxon>Bacteria</taxon>
        <taxon>Deltaproteobacteria</taxon>
        <taxon>Candidatus Zymogenia</taxon>
        <taxon>Candidatus Zymogeniales</taxon>
        <taxon>Candidatus Zymogenaceae</taxon>
        <taxon>Candidatus Zymogenus</taxon>
    </lineage>
</organism>
<dbReference type="Pfam" id="PF17762">
    <property type="entry name" value="HTH_ParB"/>
    <property type="match status" value="1"/>
</dbReference>
<dbReference type="SUPFAM" id="SSF110849">
    <property type="entry name" value="ParB/Sulfiredoxin"/>
    <property type="match status" value="1"/>
</dbReference>
<evidence type="ECO:0000256" key="3">
    <source>
        <dbReference type="ARBA" id="ARBA00023125"/>
    </source>
</evidence>
<dbReference type="GO" id="GO:0005694">
    <property type="term" value="C:chromosome"/>
    <property type="evidence" value="ECO:0007669"/>
    <property type="project" value="TreeGrafter"/>
</dbReference>
<dbReference type="InterPro" id="IPR004437">
    <property type="entry name" value="ParB/RepB/Spo0J"/>
</dbReference>
<keyword evidence="3" id="KW-0238">DNA-binding</keyword>
<feature type="domain" description="ParB-like N-terminal" evidence="4">
    <location>
        <begin position="38"/>
        <end position="127"/>
    </location>
</feature>
<dbReference type="InterPro" id="IPR057240">
    <property type="entry name" value="ParB_dimer_C"/>
</dbReference>
<dbReference type="InterPro" id="IPR041468">
    <property type="entry name" value="HTH_ParB/Spo0J"/>
</dbReference>
<comment type="caution">
    <text evidence="5">The sequence shown here is derived from an EMBL/GenBank/DDBJ whole genome shotgun (WGS) entry which is preliminary data.</text>
</comment>
<protein>
    <submittedName>
        <fullName evidence="5">ParB/RepB/Spo0J family partition protein</fullName>
    </submittedName>
</protein>
<sequence>MAKRKALGKGLSALIPDAAPVEEFIEKGVGKVTHGDLFTVKVGDIIPNRYQPRKDFDDEKIEELAASVEENGIIQPLIVRSSEDGYELIAGERRLRAAKRAGLERVPVVIKDVSDSEILQLALIENIQREDLNPIEEANAYLRLIEEFDITQENLAGRVGKDRSTIANTLRLLSLPDVVKEDVARGVLSSGHARALLSLNDERSILKARERVTSKGMSVRETESLVKRMKEGEPEKLAREVDHLLLDIEDELTRTLGTRVKIVSRGAGGKIEIEYYSDQELERLTDILKS</sequence>
<dbReference type="Gene3D" id="1.10.10.2830">
    <property type="match status" value="1"/>
</dbReference>
<dbReference type="FunFam" id="3.90.1530.30:FF:000001">
    <property type="entry name" value="Chromosome partitioning protein ParB"/>
    <property type="match status" value="1"/>
</dbReference>
<evidence type="ECO:0000256" key="1">
    <source>
        <dbReference type="ARBA" id="ARBA00006295"/>
    </source>
</evidence>
<comment type="similarity">
    <text evidence="1">Belongs to the ParB family.</text>
</comment>
<dbReference type="Proteomes" id="UP000809273">
    <property type="component" value="Unassembled WGS sequence"/>
</dbReference>
<dbReference type="EMBL" id="JAFGIX010000052">
    <property type="protein sequence ID" value="MBN1573541.1"/>
    <property type="molecule type" value="Genomic_DNA"/>
</dbReference>
<dbReference type="Pfam" id="PF23552">
    <property type="entry name" value="ParB_C"/>
    <property type="match status" value="1"/>
</dbReference>
<gene>
    <name evidence="5" type="ORF">JW984_10135</name>
</gene>
<dbReference type="GO" id="GO:0045881">
    <property type="term" value="P:positive regulation of sporulation resulting in formation of a cellular spore"/>
    <property type="evidence" value="ECO:0007669"/>
    <property type="project" value="TreeGrafter"/>
</dbReference>
<evidence type="ECO:0000256" key="2">
    <source>
        <dbReference type="ARBA" id="ARBA00022829"/>
    </source>
</evidence>
<evidence type="ECO:0000313" key="6">
    <source>
        <dbReference type="Proteomes" id="UP000809273"/>
    </source>
</evidence>
<dbReference type="GO" id="GO:0007059">
    <property type="term" value="P:chromosome segregation"/>
    <property type="evidence" value="ECO:0007669"/>
    <property type="project" value="UniProtKB-KW"/>
</dbReference>
<dbReference type="PANTHER" id="PTHR33375">
    <property type="entry name" value="CHROMOSOME-PARTITIONING PROTEIN PARB-RELATED"/>
    <property type="match status" value="1"/>
</dbReference>
<dbReference type="NCBIfam" id="TIGR00180">
    <property type="entry name" value="parB_part"/>
    <property type="match status" value="1"/>
</dbReference>
<accession>A0A9D8PMW4</accession>
<dbReference type="InterPro" id="IPR036086">
    <property type="entry name" value="ParB/Sulfiredoxin_sf"/>
</dbReference>
<dbReference type="CDD" id="cd16393">
    <property type="entry name" value="SPO0J_N"/>
    <property type="match status" value="1"/>
</dbReference>
<reference evidence="5" key="1">
    <citation type="journal article" date="2021" name="Environ. Microbiol.">
        <title>Genomic characterization of three novel Desulfobacterota classes expand the metabolic and phylogenetic diversity of the phylum.</title>
        <authorList>
            <person name="Murphy C.L."/>
            <person name="Biggerstaff J."/>
            <person name="Eichhorn A."/>
            <person name="Ewing E."/>
            <person name="Shahan R."/>
            <person name="Soriano D."/>
            <person name="Stewart S."/>
            <person name="VanMol K."/>
            <person name="Walker R."/>
            <person name="Walters P."/>
            <person name="Elshahed M.S."/>
            <person name="Youssef N.H."/>
        </authorList>
    </citation>
    <scope>NUCLEOTIDE SEQUENCE</scope>
    <source>
        <strain evidence="5">Zod_Metabat.24</strain>
    </source>
</reference>
<dbReference type="GO" id="GO:0003677">
    <property type="term" value="F:DNA binding"/>
    <property type="evidence" value="ECO:0007669"/>
    <property type="project" value="UniProtKB-KW"/>
</dbReference>